<keyword evidence="3 6" id="KW-0812">Transmembrane</keyword>
<dbReference type="GO" id="GO:0016020">
    <property type="term" value="C:membrane"/>
    <property type="evidence" value="ECO:0007669"/>
    <property type="project" value="UniProtKB-SubCell"/>
</dbReference>
<dbReference type="InterPro" id="IPR045584">
    <property type="entry name" value="Pilin-like"/>
</dbReference>
<evidence type="ECO:0000256" key="1">
    <source>
        <dbReference type="ARBA" id="ARBA00004167"/>
    </source>
</evidence>
<sequence>MNSRRRGARGFTLVELMVSILIVAVLAALSFIGYQKVKASSSAAVDANDLRSVFGAIQMYCGDNNGILPTTSGGVGPIWTNRGRGLVKPLAPYLGGEDPYEGQFFPELAAARWQKRGVNEDGPSLLVMHRVYSGRGKCDNPSRPQPNFLPFGYPYGDARRDGMKLSAAMSKMGNPAQRLMLTEVDREHPNFVGSTPGWFDGLPSGMAHGSYRLGLYWDGHVGRLNQDLTAK</sequence>
<keyword evidence="2" id="KW-0488">Methylation</keyword>
<dbReference type="EMBL" id="JAENII010000008">
    <property type="protein sequence ID" value="MBK1827626.1"/>
    <property type="molecule type" value="Genomic_DNA"/>
</dbReference>
<organism evidence="7 8">
    <name type="scientific">Haloferula rosea</name>
    <dbReference type="NCBI Taxonomy" id="490093"/>
    <lineage>
        <taxon>Bacteria</taxon>
        <taxon>Pseudomonadati</taxon>
        <taxon>Verrucomicrobiota</taxon>
        <taxon>Verrucomicrobiia</taxon>
        <taxon>Verrucomicrobiales</taxon>
        <taxon>Verrucomicrobiaceae</taxon>
        <taxon>Haloferula</taxon>
    </lineage>
</organism>
<dbReference type="Pfam" id="PF07963">
    <property type="entry name" value="N_methyl"/>
    <property type="match status" value="1"/>
</dbReference>
<dbReference type="PANTHER" id="PTHR30093:SF44">
    <property type="entry name" value="TYPE II SECRETION SYSTEM CORE PROTEIN G"/>
    <property type="match status" value="1"/>
</dbReference>
<accession>A0A934VG17</accession>
<feature type="transmembrane region" description="Helical" evidence="6">
    <location>
        <begin position="12"/>
        <end position="34"/>
    </location>
</feature>
<evidence type="ECO:0000313" key="7">
    <source>
        <dbReference type="EMBL" id="MBK1827626.1"/>
    </source>
</evidence>
<dbReference type="InterPro" id="IPR000983">
    <property type="entry name" value="Bac_GSPG_pilin"/>
</dbReference>
<dbReference type="GO" id="GO:0015628">
    <property type="term" value="P:protein secretion by the type II secretion system"/>
    <property type="evidence" value="ECO:0007669"/>
    <property type="project" value="InterPro"/>
</dbReference>
<comment type="caution">
    <text evidence="7">The sequence shown here is derived from an EMBL/GenBank/DDBJ whole genome shotgun (WGS) entry which is preliminary data.</text>
</comment>
<dbReference type="AlphaFoldDB" id="A0A934VG17"/>
<dbReference type="PRINTS" id="PR00813">
    <property type="entry name" value="BCTERIALGSPG"/>
</dbReference>
<evidence type="ECO:0000256" key="2">
    <source>
        <dbReference type="ARBA" id="ARBA00022481"/>
    </source>
</evidence>
<dbReference type="Proteomes" id="UP000658278">
    <property type="component" value="Unassembled WGS sequence"/>
</dbReference>
<protein>
    <submittedName>
        <fullName evidence="7">Type II secretion system protein</fullName>
    </submittedName>
</protein>
<dbReference type="InterPro" id="IPR012902">
    <property type="entry name" value="N_methyl_site"/>
</dbReference>
<dbReference type="RefSeq" id="WP_200279334.1">
    <property type="nucleotide sequence ID" value="NZ_JAENII010000008.1"/>
</dbReference>
<dbReference type="Gene3D" id="3.30.700.10">
    <property type="entry name" value="Glycoprotein, Type 4 Pilin"/>
    <property type="match status" value="1"/>
</dbReference>
<evidence type="ECO:0000256" key="6">
    <source>
        <dbReference type="SAM" id="Phobius"/>
    </source>
</evidence>
<proteinExistence type="predicted"/>
<reference evidence="7" key="1">
    <citation type="submission" date="2021-01" db="EMBL/GenBank/DDBJ databases">
        <title>Modified the classification status of verrucomicrobia.</title>
        <authorList>
            <person name="Feng X."/>
        </authorList>
    </citation>
    <scope>NUCLEOTIDE SEQUENCE</scope>
    <source>
        <strain evidence="7">KCTC 22201</strain>
    </source>
</reference>
<keyword evidence="5 6" id="KW-0472">Membrane</keyword>
<keyword evidence="4 6" id="KW-1133">Transmembrane helix</keyword>
<gene>
    <name evidence="7" type="ORF">JIN81_11395</name>
</gene>
<dbReference type="PANTHER" id="PTHR30093">
    <property type="entry name" value="GENERAL SECRETION PATHWAY PROTEIN G"/>
    <property type="match status" value="1"/>
</dbReference>
<dbReference type="SUPFAM" id="SSF54523">
    <property type="entry name" value="Pili subunits"/>
    <property type="match status" value="1"/>
</dbReference>
<evidence type="ECO:0000313" key="8">
    <source>
        <dbReference type="Proteomes" id="UP000658278"/>
    </source>
</evidence>
<dbReference type="GO" id="GO:0015627">
    <property type="term" value="C:type II protein secretion system complex"/>
    <property type="evidence" value="ECO:0007669"/>
    <property type="project" value="InterPro"/>
</dbReference>
<name>A0A934VG17_9BACT</name>
<evidence type="ECO:0000256" key="5">
    <source>
        <dbReference type="ARBA" id="ARBA00023136"/>
    </source>
</evidence>
<keyword evidence="8" id="KW-1185">Reference proteome</keyword>
<evidence type="ECO:0000256" key="4">
    <source>
        <dbReference type="ARBA" id="ARBA00022989"/>
    </source>
</evidence>
<dbReference type="PROSITE" id="PS00409">
    <property type="entry name" value="PROKAR_NTER_METHYL"/>
    <property type="match status" value="1"/>
</dbReference>
<evidence type="ECO:0000256" key="3">
    <source>
        <dbReference type="ARBA" id="ARBA00022692"/>
    </source>
</evidence>
<comment type="subcellular location">
    <subcellularLocation>
        <location evidence="1">Membrane</location>
        <topology evidence="1">Single-pass membrane protein</topology>
    </subcellularLocation>
</comment>
<dbReference type="NCBIfam" id="TIGR02532">
    <property type="entry name" value="IV_pilin_GFxxxE"/>
    <property type="match status" value="1"/>
</dbReference>